<dbReference type="PIRSF" id="PIRSF001365">
    <property type="entry name" value="DHDPS"/>
    <property type="match status" value="1"/>
</dbReference>
<dbReference type="Gene3D" id="3.20.20.70">
    <property type="entry name" value="Aldolase class I"/>
    <property type="match status" value="1"/>
</dbReference>
<accession>A0ABV5CZ31</accession>
<dbReference type="EMBL" id="JBCGDC010000133">
    <property type="protein sequence ID" value="MFB6397270.1"/>
    <property type="molecule type" value="Genomic_DNA"/>
</dbReference>
<dbReference type="GO" id="GO:0008747">
    <property type="term" value="F:N-acetylneuraminate lyase activity"/>
    <property type="evidence" value="ECO:0007669"/>
    <property type="project" value="UniProtKB-EC"/>
</dbReference>
<dbReference type="InterPro" id="IPR020625">
    <property type="entry name" value="Schiff_base-form_aldolases_AS"/>
</dbReference>
<organism evidence="4 5">
    <name type="scientific">Polymorphospora lycopeni</name>
    <dbReference type="NCBI Taxonomy" id="3140240"/>
    <lineage>
        <taxon>Bacteria</taxon>
        <taxon>Bacillati</taxon>
        <taxon>Actinomycetota</taxon>
        <taxon>Actinomycetes</taxon>
        <taxon>Micromonosporales</taxon>
        <taxon>Micromonosporaceae</taxon>
        <taxon>Polymorphospora</taxon>
    </lineage>
</organism>
<sequence length="312" mass="32867">MTAIRLHGVIAPMVTPMHPDETVDETSARRLVRALLSAETDGLWLLGTSGEFAALDAAERTRLVEVVCDEVAGRVPVVVNVSQPGTALAIRTGRDAIRAGADALAATPPFYYPHSPMEIDGHYRALKDAHPDVPLFAYNIPQNVRPALEAAGVVALAADGVLQGIKDSQNDLQWFRRVADRTREVVGPDGFTMLLGTRTLVDVAADVGAHGVVPAMANVAPSACRRAFFNPGDQTRADVDTISAYEQLTAHAVATSVNATAICAVKTALWHWGIIASPQVSAPLRAPQGDALQALLTALSALAPLTNPDGSP</sequence>
<reference evidence="4 5" key="1">
    <citation type="submission" date="2024-04" db="EMBL/GenBank/DDBJ databases">
        <title>Polymorphospora sp. isolated from Baiyangdian Lake in Xiong'an New Area.</title>
        <authorList>
            <person name="Zhang X."/>
            <person name="Liu J."/>
        </authorList>
    </citation>
    <scope>NUCLEOTIDE SEQUENCE [LARGE SCALE GENOMIC DNA]</scope>
    <source>
        <strain evidence="4 5">2-325</strain>
    </source>
</reference>
<dbReference type="InterPro" id="IPR013785">
    <property type="entry name" value="Aldolase_TIM"/>
</dbReference>
<gene>
    <name evidence="4" type="ORF">AAFH96_29860</name>
</gene>
<dbReference type="CDD" id="cd00408">
    <property type="entry name" value="DHDPS-like"/>
    <property type="match status" value="1"/>
</dbReference>
<evidence type="ECO:0000313" key="5">
    <source>
        <dbReference type="Proteomes" id="UP001582793"/>
    </source>
</evidence>
<dbReference type="PANTHER" id="PTHR42849:SF1">
    <property type="entry name" value="N-ACETYLNEURAMINATE LYASE"/>
    <property type="match status" value="1"/>
</dbReference>
<dbReference type="Pfam" id="PF00701">
    <property type="entry name" value="DHDPS"/>
    <property type="match status" value="1"/>
</dbReference>
<dbReference type="EC" id="4.1.3.3" evidence="4"/>
<evidence type="ECO:0000256" key="2">
    <source>
        <dbReference type="ARBA" id="ARBA00023270"/>
    </source>
</evidence>
<comment type="caution">
    <text evidence="4">The sequence shown here is derived from an EMBL/GenBank/DDBJ whole genome shotgun (WGS) entry which is preliminary data.</text>
</comment>
<keyword evidence="1 3" id="KW-0456">Lyase</keyword>
<dbReference type="EC" id="4.2.1.41" evidence="4"/>
<evidence type="ECO:0000256" key="3">
    <source>
        <dbReference type="PIRNR" id="PIRNR001365"/>
    </source>
</evidence>
<dbReference type="InterPro" id="IPR002220">
    <property type="entry name" value="DapA-like"/>
</dbReference>
<name>A0ABV5CZ31_9ACTN</name>
<dbReference type="PANTHER" id="PTHR42849">
    <property type="entry name" value="N-ACETYLNEURAMINATE LYASE"/>
    <property type="match status" value="1"/>
</dbReference>
<keyword evidence="5" id="KW-1185">Reference proteome</keyword>
<keyword evidence="2" id="KW-0704">Schiff base</keyword>
<dbReference type="Proteomes" id="UP001582793">
    <property type="component" value="Unassembled WGS sequence"/>
</dbReference>
<dbReference type="EC" id="4.3.3.7" evidence="4"/>
<dbReference type="SMART" id="SM01130">
    <property type="entry name" value="DHDPS"/>
    <property type="match status" value="1"/>
</dbReference>
<evidence type="ECO:0000313" key="4">
    <source>
        <dbReference type="EMBL" id="MFB6397270.1"/>
    </source>
</evidence>
<protein>
    <submittedName>
        <fullName evidence="4">Dihydrodipicolinate synthase family protein</fullName>
        <ecNumber evidence="4">4.1.3.3</ecNumber>
        <ecNumber evidence="4">4.2.1.41</ecNumber>
        <ecNumber evidence="4">4.3.3.7</ecNumber>
    </submittedName>
</protein>
<proteinExistence type="inferred from homology"/>
<dbReference type="GO" id="GO:0047448">
    <property type="term" value="F:5-dehydro-4-deoxyglucarate dehydratase activity"/>
    <property type="evidence" value="ECO:0007669"/>
    <property type="project" value="UniProtKB-EC"/>
</dbReference>
<dbReference type="RefSeq" id="WP_375736412.1">
    <property type="nucleotide sequence ID" value="NZ_JBCGDC010000133.1"/>
</dbReference>
<dbReference type="PRINTS" id="PR00146">
    <property type="entry name" value="DHPICSNTHASE"/>
</dbReference>
<dbReference type="SUPFAM" id="SSF51569">
    <property type="entry name" value="Aldolase"/>
    <property type="match status" value="1"/>
</dbReference>
<comment type="similarity">
    <text evidence="3">Belongs to the DapA family.</text>
</comment>
<evidence type="ECO:0000256" key="1">
    <source>
        <dbReference type="ARBA" id="ARBA00023239"/>
    </source>
</evidence>
<dbReference type="PROSITE" id="PS00666">
    <property type="entry name" value="DHDPS_2"/>
    <property type="match status" value="1"/>
</dbReference>
<dbReference type="GO" id="GO:0008840">
    <property type="term" value="F:4-hydroxy-tetrahydrodipicolinate synthase activity"/>
    <property type="evidence" value="ECO:0007669"/>
    <property type="project" value="UniProtKB-EC"/>
</dbReference>